<dbReference type="InterPro" id="IPR018711">
    <property type="entry name" value="NAGPA"/>
</dbReference>
<dbReference type="Pfam" id="PF09992">
    <property type="entry name" value="NAGPA"/>
    <property type="match status" value="1"/>
</dbReference>
<dbReference type="Proteomes" id="UP000221168">
    <property type="component" value="Unassembled WGS sequence"/>
</dbReference>
<dbReference type="OrthoDB" id="5515706at2"/>
<proteinExistence type="predicted"/>
<evidence type="ECO:0000313" key="3">
    <source>
        <dbReference type="Proteomes" id="UP000221168"/>
    </source>
</evidence>
<reference evidence="2 3" key="1">
    <citation type="submission" date="2017-10" db="EMBL/GenBank/DDBJ databases">
        <title>Sedimentibacterium mangrovi gen. nov., sp. nov., a novel member of family Phyllobacteriacea isolated from mangrove sediment.</title>
        <authorList>
            <person name="Liao H."/>
            <person name="Tian Y."/>
        </authorList>
    </citation>
    <scope>NUCLEOTIDE SEQUENCE [LARGE SCALE GENOMIC DNA]</scope>
    <source>
        <strain evidence="2 3">X9-2-2</strain>
    </source>
</reference>
<dbReference type="AlphaFoldDB" id="A0A2G1QMD0"/>
<dbReference type="EMBL" id="PDVP01000007">
    <property type="protein sequence ID" value="PHP66629.1"/>
    <property type="molecule type" value="Genomic_DNA"/>
</dbReference>
<evidence type="ECO:0000313" key="2">
    <source>
        <dbReference type="EMBL" id="PHP66629.1"/>
    </source>
</evidence>
<accession>A0A2G1QMD0</accession>
<evidence type="ECO:0000259" key="1">
    <source>
        <dbReference type="Pfam" id="PF09992"/>
    </source>
</evidence>
<name>A0A2G1QMD0_9HYPH</name>
<sequence length="263" mass="27749">MTLLVLALAIAGAAVYSWTVRHQRRPVRESRVESLPQLPEACRFETHEGAGYIACVLDPHSVRFRLYLARPDRQAYGAVPAFLDAMAGAGTVPLIAMNAGMYHADMTPVGLFVDEGRETAALELADGDGNFYLKPNGVFFIDSSGRAGVMETQAFAGSGLTARLATQSGPMLVIDGEVHPKFLADGTSRYIRNGVGVRADGAVVLAISREAVSLGAFARAFRDGFGCPDALFLDGGISAFAAYGQMVTGGTDKSGPILAVFAK</sequence>
<gene>
    <name evidence="2" type="ORF">CSC94_13175</name>
</gene>
<feature type="domain" description="Phosphodiester glycosidase" evidence="1">
    <location>
        <begin position="95"/>
        <end position="243"/>
    </location>
</feature>
<keyword evidence="3" id="KW-1185">Reference proteome</keyword>
<comment type="caution">
    <text evidence="2">The sequence shown here is derived from an EMBL/GenBank/DDBJ whole genome shotgun (WGS) entry which is preliminary data.</text>
</comment>
<organism evidence="2 3">
    <name type="scientific">Zhengella mangrovi</name>
    <dbReference type="NCBI Taxonomy" id="1982044"/>
    <lineage>
        <taxon>Bacteria</taxon>
        <taxon>Pseudomonadati</taxon>
        <taxon>Pseudomonadota</taxon>
        <taxon>Alphaproteobacteria</taxon>
        <taxon>Hyphomicrobiales</taxon>
        <taxon>Notoacmeibacteraceae</taxon>
        <taxon>Zhengella</taxon>
    </lineage>
</organism>
<protein>
    <recommendedName>
        <fullName evidence="1">Phosphodiester glycosidase domain-containing protein</fullName>
    </recommendedName>
</protein>